<proteinExistence type="predicted"/>
<reference evidence="4 5" key="1">
    <citation type="submission" date="2018-10" db="EMBL/GenBank/DDBJ databases">
        <title>Draft Genome Sequence of Ralstonia pseudosolanacearum (R. solanacearum phylotype I) Strain Tg03 Isolated from Luffa cylindrica in China.</title>
        <authorList>
            <person name="Yuan G.-Q."/>
            <person name="Li Q.-Q."/>
            <person name="Zhang Y.-W."/>
        </authorList>
    </citation>
    <scope>NUCLEOTIDE SEQUENCE [LARGE SCALE GENOMIC DNA]</scope>
    <source>
        <strain evidence="4 5">Tg03</strain>
    </source>
</reference>
<feature type="region of interest" description="Disordered" evidence="2">
    <location>
        <begin position="1"/>
        <end position="20"/>
    </location>
</feature>
<keyword evidence="1" id="KW-0175">Coiled coil</keyword>
<dbReference type="GO" id="GO:0005694">
    <property type="term" value="C:chromosome"/>
    <property type="evidence" value="ECO:0007669"/>
    <property type="project" value="TreeGrafter"/>
</dbReference>
<evidence type="ECO:0000313" key="4">
    <source>
        <dbReference type="EMBL" id="RNM03234.1"/>
    </source>
</evidence>
<accession>A0A454TM58</accession>
<evidence type="ECO:0000256" key="2">
    <source>
        <dbReference type="SAM" id="MobiDB-lite"/>
    </source>
</evidence>
<gene>
    <name evidence="4" type="ORF">EGA29_19325</name>
</gene>
<dbReference type="OrthoDB" id="9813122at2"/>
<dbReference type="AlphaFoldDB" id="A0A454TM58"/>
<comment type="caution">
    <text evidence="4">The sequence shown here is derived from an EMBL/GenBank/DDBJ whole genome shotgun (WGS) entry which is preliminary data.</text>
</comment>
<protein>
    <submittedName>
        <fullName evidence="4">ParB/RepB/Spo0J family partition protein</fullName>
    </submittedName>
</protein>
<dbReference type="CDD" id="cd16406">
    <property type="entry name" value="ParB_N_like"/>
    <property type="match status" value="1"/>
</dbReference>
<dbReference type="Pfam" id="PF02195">
    <property type="entry name" value="ParB_N"/>
    <property type="match status" value="1"/>
</dbReference>
<dbReference type="SUPFAM" id="SSF109709">
    <property type="entry name" value="KorB DNA-binding domain-like"/>
    <property type="match status" value="1"/>
</dbReference>
<feature type="coiled-coil region" evidence="1">
    <location>
        <begin position="327"/>
        <end position="354"/>
    </location>
</feature>
<dbReference type="SUPFAM" id="SSF110849">
    <property type="entry name" value="ParB/Sulfiredoxin"/>
    <property type="match status" value="1"/>
</dbReference>
<dbReference type="RefSeq" id="WP_123203710.1">
    <property type="nucleotide sequence ID" value="NZ_RJTL01000035.1"/>
</dbReference>
<dbReference type="InterPro" id="IPR036086">
    <property type="entry name" value="ParB/Sulfiredoxin_sf"/>
</dbReference>
<dbReference type="PANTHER" id="PTHR33375:SF7">
    <property type="entry name" value="CHROMOSOME 2-PARTITIONING PROTEIN PARB-RELATED"/>
    <property type="match status" value="1"/>
</dbReference>
<feature type="domain" description="ParB-like N-terminal" evidence="3">
    <location>
        <begin position="33"/>
        <end position="134"/>
    </location>
</feature>
<evidence type="ECO:0000256" key="1">
    <source>
        <dbReference type="SAM" id="Coils"/>
    </source>
</evidence>
<evidence type="ECO:0000259" key="3">
    <source>
        <dbReference type="SMART" id="SM00470"/>
    </source>
</evidence>
<sequence length="762" mass="83194">MQTASTIDTHKDNPSATENVALPNAISEGTAIQMIPLKRLVASPYNQRQKPRLEATVEAFAVNIAAVGLMQNLVVHPMKVGAKKAQTYGVTAGETRRLALLRNVEKGIIDADFEVPCCIVTEGDAILASASENDLRVPPHPADQFAAYKALADQGRSPEFIGAIFNVSAKTVARHLRLANVSPKLFDMFRADEIELGQMHALAITDDHAAQEQAWFGAKQSWDRAANKLKQVLLTDKMPLRDRIVSFVTVEEYQAAGGVVETDLFAERDASFISDRSLLMRLFDEKMAGVVEMVAAEGWKWVESRTVFSYTERNAFTEVSGVAVPLTAAEQERYDQLSARYDEIEKRLEAHYDAEETEPTGLSEEEVDALESEQNTIASAMQKIDERDGEFTAEQKAICGAIVSLDDDGGIDIKRGLVRSEDRKEARVVMASAGASIPASMQKQPKGPHSEKLLLRLTANRTAAVQSELIKNPHVALATLIHNLALSHLYSQRIFDGSAVMLTKKDHGSRIEAADPTIATLPQYSPLRTAVKAVKEKLPADPNALYGWLLQQSQEALLDLLALCTALTLNGVARTETPDAINAIAGALELNLSTYWQPTCDSYLNHVSKDRIVTIVSEVVSADEGKRLAKMKKGEAAAEAEKMLAGKDWLPEFMAAGEVRLFPYYGNGLDDDEEDESEDASTNAGVEPDLDGGEPNVAQENASTDAAPWPFPKAADFQTTETVEPTMGEQAPIDTRVQLQPAAAWPFPMPKGDTLTSRPRAR</sequence>
<dbReference type="PANTHER" id="PTHR33375">
    <property type="entry name" value="CHROMOSOME-PARTITIONING PROTEIN PARB-RELATED"/>
    <property type="match status" value="1"/>
</dbReference>
<dbReference type="SMART" id="SM00470">
    <property type="entry name" value="ParB"/>
    <property type="match status" value="1"/>
</dbReference>
<dbReference type="Gene3D" id="1.10.10.2830">
    <property type="match status" value="1"/>
</dbReference>
<dbReference type="Proteomes" id="UP000271222">
    <property type="component" value="Unassembled WGS sequence"/>
</dbReference>
<feature type="region of interest" description="Disordered" evidence="2">
    <location>
        <begin position="666"/>
        <end position="762"/>
    </location>
</feature>
<feature type="compositionally biased region" description="Acidic residues" evidence="2">
    <location>
        <begin position="669"/>
        <end position="679"/>
    </location>
</feature>
<organism evidence="4 5">
    <name type="scientific">Ralstonia pseudosolanacearum</name>
    <dbReference type="NCBI Taxonomy" id="1310165"/>
    <lineage>
        <taxon>Bacteria</taxon>
        <taxon>Pseudomonadati</taxon>
        <taxon>Pseudomonadota</taxon>
        <taxon>Betaproteobacteria</taxon>
        <taxon>Burkholderiales</taxon>
        <taxon>Burkholderiaceae</taxon>
        <taxon>Ralstonia</taxon>
        <taxon>Ralstonia solanacearum species complex</taxon>
    </lineage>
</organism>
<dbReference type="InterPro" id="IPR050336">
    <property type="entry name" value="Chromosome_partition/occlusion"/>
</dbReference>
<dbReference type="EMBL" id="RJTL01000035">
    <property type="protein sequence ID" value="RNM03234.1"/>
    <property type="molecule type" value="Genomic_DNA"/>
</dbReference>
<dbReference type="InterPro" id="IPR003115">
    <property type="entry name" value="ParB_N"/>
</dbReference>
<dbReference type="GO" id="GO:0007059">
    <property type="term" value="P:chromosome segregation"/>
    <property type="evidence" value="ECO:0007669"/>
    <property type="project" value="TreeGrafter"/>
</dbReference>
<evidence type="ECO:0000313" key="5">
    <source>
        <dbReference type="Proteomes" id="UP000271222"/>
    </source>
</evidence>
<name>A0A454TM58_9RALS</name>